<dbReference type="SUPFAM" id="SSF57850">
    <property type="entry name" value="RING/U-box"/>
    <property type="match status" value="1"/>
</dbReference>
<accession>A0A7I8V9T2</accession>
<dbReference type="GO" id="GO:0008270">
    <property type="term" value="F:zinc ion binding"/>
    <property type="evidence" value="ECO:0007669"/>
    <property type="project" value="UniProtKB-KW"/>
</dbReference>
<keyword evidence="1 3" id="KW-0479">Metal-binding</keyword>
<dbReference type="Gene3D" id="3.30.40.10">
    <property type="entry name" value="Zinc/RING finger domain, C3HC4 (zinc finger)"/>
    <property type="match status" value="1"/>
</dbReference>
<evidence type="ECO:0000313" key="5">
    <source>
        <dbReference type="EMBL" id="CAD5112426.1"/>
    </source>
</evidence>
<evidence type="ECO:0000256" key="2">
    <source>
        <dbReference type="ARBA" id="ARBA00022833"/>
    </source>
</evidence>
<keyword evidence="1 3" id="KW-0863">Zinc-finger</keyword>
<evidence type="ECO:0000259" key="4">
    <source>
        <dbReference type="PROSITE" id="PS50089"/>
    </source>
</evidence>
<dbReference type="InterPro" id="IPR013083">
    <property type="entry name" value="Znf_RING/FYVE/PHD"/>
</dbReference>
<name>A0A7I8V9T2_9ANNE</name>
<organism evidence="5 6">
    <name type="scientific">Dimorphilus gyrociliatus</name>
    <dbReference type="NCBI Taxonomy" id="2664684"/>
    <lineage>
        <taxon>Eukaryota</taxon>
        <taxon>Metazoa</taxon>
        <taxon>Spiralia</taxon>
        <taxon>Lophotrochozoa</taxon>
        <taxon>Annelida</taxon>
        <taxon>Polychaeta</taxon>
        <taxon>Polychaeta incertae sedis</taxon>
        <taxon>Dinophilidae</taxon>
        <taxon>Dimorphilus</taxon>
    </lineage>
</organism>
<dbReference type="EMBL" id="CAJFCJ010000002">
    <property type="protein sequence ID" value="CAD5112426.1"/>
    <property type="molecule type" value="Genomic_DNA"/>
</dbReference>
<dbReference type="InterPro" id="IPR001841">
    <property type="entry name" value="Znf_RING"/>
</dbReference>
<evidence type="ECO:0000256" key="1">
    <source>
        <dbReference type="ARBA" id="ARBA00022771"/>
    </source>
</evidence>
<comment type="caution">
    <text evidence="5">The sequence shown here is derived from an EMBL/GenBank/DDBJ whole genome shotgun (WGS) entry which is preliminary data.</text>
</comment>
<dbReference type="PROSITE" id="PS50089">
    <property type="entry name" value="ZF_RING_2"/>
    <property type="match status" value="1"/>
</dbReference>
<gene>
    <name evidence="5" type="ORF">DGYR_LOCUS1569</name>
</gene>
<reference evidence="5 6" key="1">
    <citation type="submission" date="2020-08" db="EMBL/GenBank/DDBJ databases">
        <authorList>
            <person name="Hejnol A."/>
        </authorList>
    </citation>
    <scope>NUCLEOTIDE SEQUENCE [LARGE SCALE GENOMIC DNA]</scope>
</reference>
<dbReference type="Proteomes" id="UP000549394">
    <property type="component" value="Unassembled WGS sequence"/>
</dbReference>
<dbReference type="OrthoDB" id="6084636at2759"/>
<keyword evidence="2" id="KW-0862">Zinc</keyword>
<feature type="domain" description="RING-type" evidence="4">
    <location>
        <begin position="15"/>
        <end position="64"/>
    </location>
</feature>
<protein>
    <submittedName>
        <fullName evidence="5">DgyrCDS1648</fullName>
    </submittedName>
</protein>
<evidence type="ECO:0000256" key="3">
    <source>
        <dbReference type="PROSITE-ProRule" id="PRU00175"/>
    </source>
</evidence>
<dbReference type="AlphaFoldDB" id="A0A7I8V9T2"/>
<sequence>METSKTTISRKGSNCAICSYSWIERSPHCLPCQVAHIFCADCLVLFSKKNKLKTGDEFHCPVCRKAHIWPENGVNGFSRLPIFQDIETCEEEISTDGYSLLLPQGENGKNMEEIVLKGLERIACNKENLIESINDEESKLLLLIKKHKILLEDQIRSFFSHKENQIGELLQQIRMLDSFESGVGDDFQSETDEIRVKLKNLIDSSLGYDCFFRSFMNTDKFQFGNFSTVEDKPVGSFYIPREYQTLTCTSKSLYVLMEEKKMEDYFYKIREYGIRLQNEPADIAEWKGERADYQMAAVGRAVYVMKINGVKCLKVKKANKQLEIFFEVKNGYECKRIVSFKSGIICNGKKDNQNDIVKISDPLGVDWVATMDDKMETVEQMQVSRELLFILGSNKTVYIVLMENGNKFQEIQLSHTEVRRPLSELSNLDSLKLTIDCALFEKDSIIVLARIIKTAEKNEDFHILTFERIFTKGTVLGYFLTQTGVKFLIGQQHASNTLKIVFPKDDYEKLVKGGNGNELRKVILRGIEKVFEEKQRTRSDVNIDIEKAIEFIQKQKDFLEDRIITFYDEKESQLAELLQHIKLLESFETTIGDAFGSNVKDMWQKLTNSIDASLSRSFCIDYCYENLKFYRLIEKDAKLDESFCLNENYQSVALTEEKIYVLEEDVLSDYYLYKITEYDMDGLKKPRVIVKWKCDLEQNYDMKVTGDTLYIIEVNGFEIYKIKDFSRMIYYRCKNDKERLHDMDVTSKEVIITRYASEYNIVEMLDGAFQFKWTYRFDLDDIGDIKEMKVANDKVFLSGSRGIIRVLDVKNGKLVGDISRNKKRRNFPSSFLTDFHYFPHYILCSFETNYLTTIVAQPPASYNGIDDNDKYIDDIQLYTFPRNIFNEQLVGHFRTPTGVKFAFCHRKSRHSDLCFHHMFTPSLES</sequence>
<keyword evidence="6" id="KW-1185">Reference proteome</keyword>
<proteinExistence type="predicted"/>
<evidence type="ECO:0000313" key="6">
    <source>
        <dbReference type="Proteomes" id="UP000549394"/>
    </source>
</evidence>